<dbReference type="InterPro" id="IPR036322">
    <property type="entry name" value="WD40_repeat_dom_sf"/>
</dbReference>
<keyword evidence="5" id="KW-1185">Reference proteome</keyword>
<evidence type="ECO:0000313" key="5">
    <source>
        <dbReference type="Proteomes" id="UP001265746"/>
    </source>
</evidence>
<dbReference type="SUPFAM" id="SSF50978">
    <property type="entry name" value="WD40 repeat-like"/>
    <property type="match status" value="1"/>
</dbReference>
<keyword evidence="2" id="KW-0677">Repeat</keyword>
<evidence type="ECO:0000313" key="4">
    <source>
        <dbReference type="EMBL" id="KAK2607191.1"/>
    </source>
</evidence>
<evidence type="ECO:0000256" key="2">
    <source>
        <dbReference type="ARBA" id="ARBA00022737"/>
    </source>
</evidence>
<gene>
    <name evidence="4" type="ORF">N8I77_005890</name>
</gene>
<dbReference type="AlphaFoldDB" id="A0AAD9W3E9"/>
<comment type="caution">
    <text evidence="4">The sequence shown here is derived from an EMBL/GenBank/DDBJ whole genome shotgun (WGS) entry which is preliminary data.</text>
</comment>
<dbReference type="Proteomes" id="UP001265746">
    <property type="component" value="Unassembled WGS sequence"/>
</dbReference>
<accession>A0AAD9W3E9</accession>
<protein>
    <recommendedName>
        <fullName evidence="6">Myocyte-specific enhancer factor 2d</fullName>
    </recommendedName>
</protein>
<evidence type="ECO:0000256" key="3">
    <source>
        <dbReference type="SAM" id="MobiDB-lite"/>
    </source>
</evidence>
<dbReference type="InterPro" id="IPR015943">
    <property type="entry name" value="WD40/YVTN_repeat-like_dom_sf"/>
</dbReference>
<sequence length="561" mass="60594">MAFLSNLAPRLPREIPGFYYDEEKKRYFKIESHPTAPSNAAWAAGNVKKRKAEKAQAQQKRKRQEKLKGCIKRSSLLAHPLAGGRLVREFGVVEPELPVESWTAGLRQRGEVSFWPGQEQSPDAPNISCLLVEGGDEEAGLGMVYAAVDGRQLQASYLPTDKDDKINFGITQRMRASRLSALRGEAIQDDISSISYHQASHTMIVTSTAASGPDMSSRGKINLFQPARPADLGEGNWEGHFLEQYGGRRPTWLLGDTGAYVSYTSPVRGLTMHTARTCPPSTSGSSGLDALIATSHGIMGVDGSRAAGEVYWVTPKPPAGGNMAQPRHQQQQQQQHHHHHQHGTRPPPRDVFSVDYHPSNPRVCFAGCRDARVHRIDTRAPFSTSAGSGWDWFRHRSSAAHVRCIDDHRVLVAGPRSAMAIYDSRWVAGPRMRPGAGGAGGNNNAAAAQPVVQFAGYRNEAHVRIGLDITHDVGGTAGLGAGGVVAAGMGDGTVGVFSLRTGRRLRAGDVDGSLGAVGAGGVVKALQFRRLPWEREASLFAGVGPVVRKFTFGVEDGEDEW</sequence>
<name>A0AAD9W3E9_PHOAM</name>
<reference evidence="4" key="1">
    <citation type="submission" date="2023-06" db="EMBL/GenBank/DDBJ databases">
        <authorList>
            <person name="Noh H."/>
        </authorList>
    </citation>
    <scope>NUCLEOTIDE SEQUENCE</scope>
    <source>
        <strain evidence="4">DUCC20226</strain>
    </source>
</reference>
<dbReference type="PANTHER" id="PTHR44472">
    <property type="entry name" value="DDB1- AND CUL4-ASSOCIATED FACTOR 4-RELATED"/>
    <property type="match status" value="1"/>
</dbReference>
<proteinExistence type="predicted"/>
<dbReference type="Gene3D" id="2.130.10.10">
    <property type="entry name" value="YVTN repeat-like/Quinoprotein amine dehydrogenase"/>
    <property type="match status" value="1"/>
</dbReference>
<feature type="region of interest" description="Disordered" evidence="3">
    <location>
        <begin position="317"/>
        <end position="352"/>
    </location>
</feature>
<dbReference type="InterPro" id="IPR052254">
    <property type="entry name" value="CUL4-DDB1_E3_ligase_receptor"/>
</dbReference>
<organism evidence="4 5">
    <name type="scientific">Phomopsis amygdali</name>
    <name type="common">Fusicoccum amygdali</name>
    <dbReference type="NCBI Taxonomy" id="1214568"/>
    <lineage>
        <taxon>Eukaryota</taxon>
        <taxon>Fungi</taxon>
        <taxon>Dikarya</taxon>
        <taxon>Ascomycota</taxon>
        <taxon>Pezizomycotina</taxon>
        <taxon>Sordariomycetes</taxon>
        <taxon>Sordariomycetidae</taxon>
        <taxon>Diaporthales</taxon>
        <taxon>Diaporthaceae</taxon>
        <taxon>Diaporthe</taxon>
    </lineage>
</organism>
<dbReference type="GO" id="GO:0080008">
    <property type="term" value="C:Cul4-RING E3 ubiquitin ligase complex"/>
    <property type="evidence" value="ECO:0007669"/>
    <property type="project" value="TreeGrafter"/>
</dbReference>
<evidence type="ECO:0000256" key="1">
    <source>
        <dbReference type="ARBA" id="ARBA00022574"/>
    </source>
</evidence>
<dbReference type="EMBL" id="JAUJFL010000003">
    <property type="protein sequence ID" value="KAK2607191.1"/>
    <property type="molecule type" value="Genomic_DNA"/>
</dbReference>
<keyword evidence="1" id="KW-0853">WD repeat</keyword>
<evidence type="ECO:0008006" key="6">
    <source>
        <dbReference type="Google" id="ProtNLM"/>
    </source>
</evidence>
<dbReference type="PANTHER" id="PTHR44472:SF1">
    <property type="entry name" value="DDB1 AND CUL4 ASSOCIATED FACTOR 4"/>
    <property type="match status" value="1"/>
</dbReference>